<dbReference type="SUPFAM" id="SSF109854">
    <property type="entry name" value="DinB/YfiT-like putative metalloenzymes"/>
    <property type="match status" value="1"/>
</dbReference>
<dbReference type="InterPro" id="IPR017517">
    <property type="entry name" value="Maleyloyr_isom"/>
</dbReference>
<dbReference type="RefSeq" id="WP_104290459.1">
    <property type="nucleotide sequence ID" value="NZ_PSXY01000013.1"/>
</dbReference>
<comment type="caution">
    <text evidence="3">The sequence shown here is derived from an EMBL/GenBank/DDBJ whole genome shotgun (WGS) entry which is preliminary data.</text>
</comment>
<feature type="domain" description="Mycothiol-dependent maleylpyruvate isomerase metal-binding" evidence="2">
    <location>
        <begin position="14"/>
        <end position="100"/>
    </location>
</feature>
<dbReference type="GO" id="GO:0046872">
    <property type="term" value="F:metal ion binding"/>
    <property type="evidence" value="ECO:0007669"/>
    <property type="project" value="InterPro"/>
</dbReference>
<accession>A0A2S5VTT1</accession>
<dbReference type="Pfam" id="PF11716">
    <property type="entry name" value="MDMPI_N"/>
    <property type="match status" value="1"/>
</dbReference>
<proteinExistence type="predicted"/>
<organism evidence="3 4">
    <name type="scientific">Clavibacter michiganensis</name>
    <dbReference type="NCBI Taxonomy" id="28447"/>
    <lineage>
        <taxon>Bacteria</taxon>
        <taxon>Bacillati</taxon>
        <taxon>Actinomycetota</taxon>
        <taxon>Actinomycetes</taxon>
        <taxon>Micrococcales</taxon>
        <taxon>Microbacteriaceae</taxon>
        <taxon>Clavibacter</taxon>
    </lineage>
</organism>
<reference evidence="3 4" key="1">
    <citation type="submission" date="2018-02" db="EMBL/GenBank/DDBJ databases">
        <title>Bacteriophage NCPPB3778 and a type I-E CRISPR drive the evolution of the US Biological Select Agent, Rathayibacter toxicus.</title>
        <authorList>
            <person name="Davis E.W.II."/>
            <person name="Tabima J.F."/>
            <person name="Weisberg A.J."/>
            <person name="Lopes L.D."/>
            <person name="Wiseman M.S."/>
            <person name="Wiseman M.S."/>
            <person name="Pupko T."/>
            <person name="Belcher M.S."/>
            <person name="Sechler A.J."/>
            <person name="Tancos M.A."/>
            <person name="Schroeder B.K."/>
            <person name="Murray T.D."/>
            <person name="Luster D.G."/>
            <person name="Schneider W.L."/>
            <person name="Rogers E."/>
            <person name="Andreote F.D."/>
            <person name="Grunwald N.J."/>
            <person name="Putnam M.L."/>
            <person name="Chang J.H."/>
        </authorList>
    </citation>
    <scope>NUCLEOTIDE SEQUENCE [LARGE SCALE GENOMIC DNA]</scope>
    <source>
        <strain evidence="3 4">AY1B3</strain>
    </source>
</reference>
<dbReference type="Gene3D" id="1.20.120.450">
    <property type="entry name" value="dinb family like domain"/>
    <property type="match status" value="1"/>
</dbReference>
<dbReference type="InterPro" id="IPR034660">
    <property type="entry name" value="DinB/YfiT-like"/>
</dbReference>
<name>A0A2S5VTT1_9MICO</name>
<protein>
    <recommendedName>
        <fullName evidence="2">Mycothiol-dependent maleylpyruvate isomerase metal-binding domain-containing protein</fullName>
    </recommendedName>
</protein>
<evidence type="ECO:0000256" key="1">
    <source>
        <dbReference type="SAM" id="MobiDB-lite"/>
    </source>
</evidence>
<dbReference type="EMBL" id="PSXY01000013">
    <property type="protein sequence ID" value="PPF67422.1"/>
    <property type="molecule type" value="Genomic_DNA"/>
</dbReference>
<dbReference type="InterPro" id="IPR024344">
    <property type="entry name" value="MDMPI_metal-binding"/>
</dbReference>
<evidence type="ECO:0000313" key="4">
    <source>
        <dbReference type="Proteomes" id="UP000239241"/>
    </source>
</evidence>
<gene>
    <name evidence="3" type="ORF">C5E16_09520</name>
</gene>
<feature type="region of interest" description="Disordered" evidence="1">
    <location>
        <begin position="196"/>
        <end position="216"/>
    </location>
</feature>
<evidence type="ECO:0000313" key="3">
    <source>
        <dbReference type="EMBL" id="PPF67422.1"/>
    </source>
</evidence>
<evidence type="ECO:0000259" key="2">
    <source>
        <dbReference type="Pfam" id="PF11716"/>
    </source>
</evidence>
<dbReference type="AlphaFoldDB" id="A0A2S5VTT1"/>
<sequence>MASGERTSVWPAVHDERRALHRDLAGVPPERWSRPSPCPGWDVHDVVAHLIDSSRTTRWGFARRMVAARLDFDRDNAAGIARERRADPAETLAAFARVITMTRTPPAPAATRLVEAVVHGEDVRRPLGLVRQYPDEAVLPALRHQLRASDAMGGGRQLAAGFRVVALDADLVSGAGPELRGTALALLLAVSGRPVGPDELSGPAASAFRQRLSGRA</sequence>
<dbReference type="NCBIfam" id="TIGR03083">
    <property type="entry name" value="maleylpyruvate isomerase family mycothiol-dependent enzyme"/>
    <property type="match status" value="1"/>
</dbReference>
<dbReference type="Proteomes" id="UP000239241">
    <property type="component" value="Unassembled WGS sequence"/>
</dbReference>